<dbReference type="RefSeq" id="WP_143075830.1">
    <property type="nucleotide sequence ID" value="NZ_FOXQ01000006.1"/>
</dbReference>
<gene>
    <name evidence="3" type="ORF">SAMN05444277_106117</name>
</gene>
<keyword evidence="1" id="KW-0802">TPR repeat</keyword>
<dbReference type="SMART" id="SM00028">
    <property type="entry name" value="TPR"/>
    <property type="match status" value="3"/>
</dbReference>
<accession>A0A1I5WDM5</accession>
<dbReference type="STRING" id="1465490.SAMN05444277_106117"/>
<dbReference type="PROSITE" id="PS50005">
    <property type="entry name" value="TPR"/>
    <property type="match status" value="2"/>
</dbReference>
<feature type="chain" id="PRO_5011465020" evidence="2">
    <location>
        <begin position="20"/>
        <end position="337"/>
    </location>
</feature>
<evidence type="ECO:0000313" key="3">
    <source>
        <dbReference type="EMBL" id="SFQ17830.1"/>
    </source>
</evidence>
<dbReference type="InterPro" id="IPR011990">
    <property type="entry name" value="TPR-like_helical_dom_sf"/>
</dbReference>
<name>A0A1I5WDM5_9BACT</name>
<protein>
    <submittedName>
        <fullName evidence="3">Uncharacterized protein</fullName>
    </submittedName>
</protein>
<dbReference type="EMBL" id="FOXQ01000006">
    <property type="protein sequence ID" value="SFQ17830.1"/>
    <property type="molecule type" value="Genomic_DNA"/>
</dbReference>
<feature type="signal peptide" evidence="2">
    <location>
        <begin position="1"/>
        <end position="19"/>
    </location>
</feature>
<feature type="repeat" description="TPR" evidence="1">
    <location>
        <begin position="91"/>
        <end position="124"/>
    </location>
</feature>
<reference evidence="3 4" key="1">
    <citation type="submission" date="2016-10" db="EMBL/GenBank/DDBJ databases">
        <authorList>
            <person name="de Groot N.N."/>
        </authorList>
    </citation>
    <scope>NUCLEOTIDE SEQUENCE [LARGE SCALE GENOMIC DNA]</scope>
    <source>
        <strain evidence="3 4">DSM 28286</strain>
    </source>
</reference>
<dbReference type="OrthoDB" id="793001at2"/>
<keyword evidence="2" id="KW-0732">Signal</keyword>
<dbReference type="Proteomes" id="UP000199031">
    <property type="component" value="Unassembled WGS sequence"/>
</dbReference>
<evidence type="ECO:0000256" key="1">
    <source>
        <dbReference type="PROSITE-ProRule" id="PRU00339"/>
    </source>
</evidence>
<sequence>MKRVFLLIALLYSSQLLYAQQTVESIRKQATAAAQQQDFSGAIQTLEQGLEQYPDNIDLLKDEAYIAFISRDYQRSIKIGKSLTGRDDADVQSYQILGMAYKAIAAYKDADKMYKAALKKFPKSGVLYSEYGDMYTQYNNKREAINQWEKGIAADPSYSGNYYYACKYYADNNNIFWSNIYGEIFINIETLTKRTTEIKTVLLNNYKGLFNNKANIEELKNNGNDFEKAVASSMLAVMENESGDISPEMITAFRARFLLNWSNTNANNYPYKLFDLQLKLMRDGMFDAYNQWLFGQAINKNKYDNWVYTHDEEMQSFTQYQRNVLFKMPPEQYYGRM</sequence>
<evidence type="ECO:0000313" key="4">
    <source>
        <dbReference type="Proteomes" id="UP000199031"/>
    </source>
</evidence>
<feature type="repeat" description="TPR" evidence="1">
    <location>
        <begin position="125"/>
        <end position="158"/>
    </location>
</feature>
<proteinExistence type="predicted"/>
<dbReference type="SUPFAM" id="SSF48452">
    <property type="entry name" value="TPR-like"/>
    <property type="match status" value="1"/>
</dbReference>
<dbReference type="AlphaFoldDB" id="A0A1I5WDM5"/>
<organism evidence="3 4">
    <name type="scientific">Parafilimonas terrae</name>
    <dbReference type="NCBI Taxonomy" id="1465490"/>
    <lineage>
        <taxon>Bacteria</taxon>
        <taxon>Pseudomonadati</taxon>
        <taxon>Bacteroidota</taxon>
        <taxon>Chitinophagia</taxon>
        <taxon>Chitinophagales</taxon>
        <taxon>Chitinophagaceae</taxon>
        <taxon>Parafilimonas</taxon>
    </lineage>
</organism>
<keyword evidence="4" id="KW-1185">Reference proteome</keyword>
<dbReference type="Gene3D" id="1.25.40.10">
    <property type="entry name" value="Tetratricopeptide repeat domain"/>
    <property type="match status" value="1"/>
</dbReference>
<dbReference type="InterPro" id="IPR019734">
    <property type="entry name" value="TPR_rpt"/>
</dbReference>
<evidence type="ECO:0000256" key="2">
    <source>
        <dbReference type="SAM" id="SignalP"/>
    </source>
</evidence>